<evidence type="ECO:0000313" key="3">
    <source>
        <dbReference type="EMBL" id="EFE39965.1"/>
    </source>
</evidence>
<evidence type="ECO:0000256" key="1">
    <source>
        <dbReference type="SAM" id="MobiDB-lite"/>
    </source>
</evidence>
<dbReference type="KEGG" id="tve:TRV_05319"/>
<gene>
    <name evidence="3" type="ORF">TRV_05319</name>
</gene>
<dbReference type="RefSeq" id="XP_003020583.1">
    <property type="nucleotide sequence ID" value="XM_003020537.1"/>
</dbReference>
<dbReference type="GeneID" id="9577285"/>
<sequence>MEIIVMTLLQILSLVYLKDKAGLNNAARRSALNFSRPLPQQLQATEPQELNMNRPGVINRPRSPAGSPVVSSSHSPSPWGRDPSSLYSMRYANEQVQRPASRLTVPRTRPGPRPDSVISITPADLPGISHYQPMSYGQLKEIRRVAERSKGDRFPSFPEEQGEFCSEPPDGGFMAWAHAASGFFITFNTL</sequence>
<feature type="compositionally biased region" description="Low complexity" evidence="1">
    <location>
        <begin position="60"/>
        <end position="78"/>
    </location>
</feature>
<feature type="region of interest" description="Disordered" evidence="1">
    <location>
        <begin position="97"/>
        <end position="124"/>
    </location>
</feature>
<name>D4DDV5_TRIVH</name>
<reference evidence="4" key="1">
    <citation type="journal article" date="2011" name="Genome Biol.">
        <title>Comparative and functional genomics provide insights into the pathogenicity of dermatophytic fungi.</title>
        <authorList>
            <person name="Burmester A."/>
            <person name="Shelest E."/>
            <person name="Gloeckner G."/>
            <person name="Heddergott C."/>
            <person name="Schindler S."/>
            <person name="Staib P."/>
            <person name="Heidel A."/>
            <person name="Felder M."/>
            <person name="Petzold A."/>
            <person name="Szafranski K."/>
            <person name="Feuermann M."/>
            <person name="Pedruzzi I."/>
            <person name="Priebe S."/>
            <person name="Groth M."/>
            <person name="Winkler R."/>
            <person name="Li W."/>
            <person name="Kniemeyer O."/>
            <person name="Schroeckh V."/>
            <person name="Hertweck C."/>
            <person name="Hube B."/>
            <person name="White T.C."/>
            <person name="Platzer M."/>
            <person name="Guthke R."/>
            <person name="Heitman J."/>
            <person name="Woestemeyer J."/>
            <person name="Zipfel P.F."/>
            <person name="Monod M."/>
            <person name="Brakhage A.A."/>
        </authorList>
    </citation>
    <scope>NUCLEOTIDE SEQUENCE [LARGE SCALE GENOMIC DNA]</scope>
    <source>
        <strain evidence="4">HKI 0517</strain>
    </source>
</reference>
<dbReference type="Proteomes" id="UP000008383">
    <property type="component" value="Unassembled WGS sequence"/>
</dbReference>
<evidence type="ECO:0000313" key="4">
    <source>
        <dbReference type="Proteomes" id="UP000008383"/>
    </source>
</evidence>
<keyword evidence="4" id="KW-1185">Reference proteome</keyword>
<comment type="caution">
    <text evidence="3">The sequence shown here is derived from an EMBL/GenBank/DDBJ whole genome shotgun (WGS) entry which is preliminary data.</text>
</comment>
<feature type="region of interest" description="Disordered" evidence="1">
    <location>
        <begin position="37"/>
        <end position="85"/>
    </location>
</feature>
<protein>
    <submittedName>
        <fullName evidence="3">Uncharacterized protein</fullName>
    </submittedName>
</protein>
<feature type="signal peptide" evidence="2">
    <location>
        <begin position="1"/>
        <end position="17"/>
    </location>
</feature>
<organism evidence="3 4">
    <name type="scientific">Trichophyton verrucosum (strain HKI 0517)</name>
    <dbReference type="NCBI Taxonomy" id="663202"/>
    <lineage>
        <taxon>Eukaryota</taxon>
        <taxon>Fungi</taxon>
        <taxon>Dikarya</taxon>
        <taxon>Ascomycota</taxon>
        <taxon>Pezizomycotina</taxon>
        <taxon>Eurotiomycetes</taxon>
        <taxon>Eurotiomycetidae</taxon>
        <taxon>Onygenales</taxon>
        <taxon>Arthrodermataceae</taxon>
        <taxon>Trichophyton</taxon>
    </lineage>
</organism>
<dbReference type="AlphaFoldDB" id="D4DDV5"/>
<dbReference type="OrthoDB" id="6499973at2759"/>
<evidence type="ECO:0000256" key="2">
    <source>
        <dbReference type="SAM" id="SignalP"/>
    </source>
</evidence>
<dbReference type="HOGENOM" id="CLU_1490041_0_0_1"/>
<accession>D4DDV5</accession>
<feature type="compositionally biased region" description="Polar residues" evidence="1">
    <location>
        <begin position="38"/>
        <end position="51"/>
    </location>
</feature>
<proteinExistence type="predicted"/>
<dbReference type="EMBL" id="ACYE01000274">
    <property type="protein sequence ID" value="EFE39965.1"/>
    <property type="molecule type" value="Genomic_DNA"/>
</dbReference>
<feature type="chain" id="PRO_5003056421" evidence="2">
    <location>
        <begin position="18"/>
        <end position="190"/>
    </location>
</feature>
<keyword evidence="2" id="KW-0732">Signal</keyword>